<name>A0A151RZQ5_CAJCA</name>
<protein>
    <recommendedName>
        <fullName evidence="4">ATP-dependent DNA helicase PIF1</fullName>
    </recommendedName>
</protein>
<sequence>MKINKSQGQLLKHVAIYLPQPVFSHGQLYVAISRVTSRSDMKILICDDEVNGSTSITNVVYKEVF</sequence>
<gene>
    <name evidence="1" type="ORF">KK1_030342</name>
    <name evidence="2" type="ORF">KK1_030362</name>
</gene>
<evidence type="ECO:0000313" key="2">
    <source>
        <dbReference type="EMBL" id="KYP48003.1"/>
    </source>
</evidence>
<proteinExistence type="predicted"/>
<evidence type="ECO:0000313" key="1">
    <source>
        <dbReference type="EMBL" id="KYP47984.1"/>
    </source>
</evidence>
<evidence type="ECO:0000313" key="3">
    <source>
        <dbReference type="Proteomes" id="UP000075243"/>
    </source>
</evidence>
<dbReference type="AlphaFoldDB" id="A0A151RZQ5"/>
<dbReference type="OMA" id="EDANMRT"/>
<accession>A0A151RZQ5</accession>
<dbReference type="EMBL" id="KQ483511">
    <property type="protein sequence ID" value="KYP47984.1"/>
    <property type="molecule type" value="Genomic_DNA"/>
</dbReference>
<dbReference type="InterPro" id="IPR027417">
    <property type="entry name" value="P-loop_NTPase"/>
</dbReference>
<dbReference type="SUPFAM" id="SSF52540">
    <property type="entry name" value="P-loop containing nucleoside triphosphate hydrolases"/>
    <property type="match status" value="1"/>
</dbReference>
<reference evidence="1 3" key="1">
    <citation type="journal article" date="2012" name="Nat. Biotechnol.">
        <title>Draft genome sequence of pigeonpea (Cajanus cajan), an orphan legume crop of resource-poor farmers.</title>
        <authorList>
            <person name="Varshney R.K."/>
            <person name="Chen W."/>
            <person name="Li Y."/>
            <person name="Bharti A.K."/>
            <person name="Saxena R.K."/>
            <person name="Schlueter J.A."/>
            <person name="Donoghue M.T."/>
            <person name="Azam S."/>
            <person name="Fan G."/>
            <person name="Whaley A.M."/>
            <person name="Farmer A.D."/>
            <person name="Sheridan J."/>
            <person name="Iwata A."/>
            <person name="Tuteja R."/>
            <person name="Penmetsa R.V."/>
            <person name="Wu W."/>
            <person name="Upadhyaya H.D."/>
            <person name="Yang S.P."/>
            <person name="Shah T."/>
            <person name="Saxena K.B."/>
            <person name="Michael T."/>
            <person name="McCombie W.R."/>
            <person name="Yang B."/>
            <person name="Zhang G."/>
            <person name="Yang H."/>
            <person name="Wang J."/>
            <person name="Spillane C."/>
            <person name="Cook D.R."/>
            <person name="May G.D."/>
            <person name="Xu X."/>
            <person name="Jackson S.A."/>
        </authorList>
    </citation>
    <scope>NUCLEOTIDE SEQUENCE [LARGE SCALE GENOMIC DNA]</scope>
    <source>
        <strain evidence="3">cv. Asha</strain>
    </source>
</reference>
<dbReference type="STRING" id="3821.A0A151RZQ5"/>
<evidence type="ECO:0008006" key="4">
    <source>
        <dbReference type="Google" id="ProtNLM"/>
    </source>
</evidence>
<organism evidence="1 3">
    <name type="scientific">Cajanus cajan</name>
    <name type="common">Pigeon pea</name>
    <name type="synonym">Cajanus indicus</name>
    <dbReference type="NCBI Taxonomy" id="3821"/>
    <lineage>
        <taxon>Eukaryota</taxon>
        <taxon>Viridiplantae</taxon>
        <taxon>Streptophyta</taxon>
        <taxon>Embryophyta</taxon>
        <taxon>Tracheophyta</taxon>
        <taxon>Spermatophyta</taxon>
        <taxon>Magnoliopsida</taxon>
        <taxon>eudicotyledons</taxon>
        <taxon>Gunneridae</taxon>
        <taxon>Pentapetalae</taxon>
        <taxon>rosids</taxon>
        <taxon>fabids</taxon>
        <taxon>Fabales</taxon>
        <taxon>Fabaceae</taxon>
        <taxon>Papilionoideae</taxon>
        <taxon>50 kb inversion clade</taxon>
        <taxon>NPAAA clade</taxon>
        <taxon>indigoferoid/millettioid clade</taxon>
        <taxon>Phaseoleae</taxon>
        <taxon>Cajanus</taxon>
    </lineage>
</organism>
<dbReference type="Gramene" id="C.cajan_31361.t">
    <property type="protein sequence ID" value="C.cajan_31361.t.cds1"/>
    <property type="gene ID" value="C.cajan_31361"/>
</dbReference>
<dbReference type="Proteomes" id="UP000075243">
    <property type="component" value="Unassembled WGS sequence"/>
</dbReference>
<keyword evidence="3" id="KW-1185">Reference proteome</keyword>
<dbReference type="Gramene" id="C.cajan_31380.t">
    <property type="protein sequence ID" value="C.cajan_31380.t.cds1"/>
    <property type="gene ID" value="C.cajan_31380"/>
</dbReference>
<dbReference type="EMBL" id="KQ483511">
    <property type="protein sequence ID" value="KYP48003.1"/>
    <property type="molecule type" value="Genomic_DNA"/>
</dbReference>